<dbReference type="AlphaFoldDB" id="A0A5Q4ZWQ8"/>
<gene>
    <name evidence="1" type="ORF">AW0309160_03222</name>
</gene>
<name>A0A5Q4ZWQ8_9GAMM</name>
<reference evidence="1" key="1">
    <citation type="submission" date="2019-09" db="EMBL/GenBank/DDBJ databases">
        <authorList>
            <person name="Hjerde E."/>
        </authorList>
    </citation>
    <scope>NUCLEOTIDE SEQUENCE</scope>
    <source>
        <strain evidence="1">06/09/160</strain>
    </source>
</reference>
<organism evidence="1">
    <name type="scientific">Aliivibrio wodanis</name>
    <dbReference type="NCBI Taxonomy" id="80852"/>
    <lineage>
        <taxon>Bacteria</taxon>
        <taxon>Pseudomonadati</taxon>
        <taxon>Pseudomonadota</taxon>
        <taxon>Gammaproteobacteria</taxon>
        <taxon>Vibrionales</taxon>
        <taxon>Vibrionaceae</taxon>
        <taxon>Aliivibrio</taxon>
    </lineage>
</organism>
<dbReference type="EMBL" id="LR721751">
    <property type="protein sequence ID" value="VVV05739.1"/>
    <property type="molecule type" value="Genomic_DNA"/>
</dbReference>
<proteinExistence type="predicted"/>
<protein>
    <submittedName>
        <fullName evidence="1">Uncharacterized protein</fullName>
    </submittedName>
</protein>
<sequence>MFKIFALIFICVGIYLGMNYSDEIENIMDTDTFEQVQDKLENGKDLIIDKLEEAKN</sequence>
<accession>A0A5Q4ZWQ8</accession>
<evidence type="ECO:0000313" key="1">
    <source>
        <dbReference type="EMBL" id="VVV05739.1"/>
    </source>
</evidence>